<dbReference type="InterPro" id="IPR042222">
    <property type="entry name" value="Dynein_2_N"/>
</dbReference>
<keyword evidence="7" id="KW-1003">Cell membrane</keyword>
<dbReference type="Gene3D" id="1.10.8.1220">
    <property type="match status" value="1"/>
</dbReference>
<dbReference type="PANTHER" id="PTHR45703">
    <property type="entry name" value="DYNEIN HEAVY CHAIN"/>
    <property type="match status" value="1"/>
</dbReference>
<evidence type="ECO:0000256" key="2">
    <source>
        <dbReference type="ARBA" id="ARBA00004202"/>
    </source>
</evidence>
<dbReference type="InterPro" id="IPR035706">
    <property type="entry name" value="AAA_9"/>
</dbReference>
<dbReference type="FunFam" id="3.40.50.300:FF:000598">
    <property type="entry name" value="Dynein cytoplasmic 2 heavy chain 1"/>
    <property type="match status" value="1"/>
</dbReference>
<accession>A0A1Y1VMH3</accession>
<feature type="coiled-coil region" evidence="22">
    <location>
        <begin position="2802"/>
        <end position="2846"/>
    </location>
</feature>
<dbReference type="InterPro" id="IPR003593">
    <property type="entry name" value="AAA+_ATPase"/>
</dbReference>
<evidence type="ECO:0000256" key="21">
    <source>
        <dbReference type="ARBA" id="ARBA00033439"/>
    </source>
</evidence>
<dbReference type="Pfam" id="PF12780">
    <property type="entry name" value="AAA_8"/>
    <property type="match status" value="1"/>
</dbReference>
<dbReference type="FunFam" id="3.40.50.300:FF:000706">
    <property type="entry name" value="Cytoplasmic dynein 2 heavy chain 1"/>
    <property type="match status" value="1"/>
</dbReference>
<keyword evidence="17" id="KW-0505">Motor protein</keyword>
<dbReference type="FunFam" id="1.10.8.720:FF:000006">
    <property type="entry name" value="cytoplasmic dynein 2 heavy chain 1"/>
    <property type="match status" value="1"/>
</dbReference>
<comment type="similarity">
    <text evidence="4">Belongs to the dynein heavy chain family.</text>
</comment>
<dbReference type="FunFam" id="3.40.50.300:FF:000071">
    <property type="entry name" value="Cytoplasmic dynein heavy chain 1"/>
    <property type="match status" value="1"/>
</dbReference>
<dbReference type="InterPro" id="IPR026983">
    <property type="entry name" value="DHC"/>
</dbReference>
<keyword evidence="10" id="KW-0547">Nucleotide-binding</keyword>
<reference evidence="24 25" key="1">
    <citation type="submission" date="2016-08" db="EMBL/GenBank/DDBJ databases">
        <title>Genomes of anaerobic fungi encode conserved fungal cellulosomes for biomass hydrolysis.</title>
        <authorList>
            <consortium name="DOE Joint Genome Institute"/>
            <person name="Haitjema C.H."/>
            <person name="Gilmore S.P."/>
            <person name="Henske J.K."/>
            <person name="Solomon K.V."/>
            <person name="De Groot R."/>
            <person name="Kuo A."/>
            <person name="Mondo S.J."/>
            <person name="Salamov A.A."/>
            <person name="Labutti K."/>
            <person name="Zhao Z."/>
            <person name="Chiniquy J."/>
            <person name="Barry K."/>
            <person name="Brewer H.M."/>
            <person name="Purvine S.O."/>
            <person name="Wright A.T."/>
            <person name="Boxma B."/>
            <person name="Van Alen T."/>
            <person name="Hackstein J.H."/>
            <person name="Baker S.E."/>
            <person name="Grigoriev I.V."/>
            <person name="O'Malley M.A."/>
        </authorList>
    </citation>
    <scope>NUCLEOTIDE SEQUENCE [LARGE SCALE GENOMIC DNA]</scope>
    <source>
        <strain evidence="25">finn</strain>
    </source>
</reference>
<dbReference type="InterPro" id="IPR042228">
    <property type="entry name" value="Dynein_linker_3"/>
</dbReference>
<dbReference type="GO" id="GO:0005929">
    <property type="term" value="C:cilium"/>
    <property type="evidence" value="ECO:0007669"/>
    <property type="project" value="UniProtKB-SubCell"/>
</dbReference>
<dbReference type="InterPro" id="IPR042219">
    <property type="entry name" value="AAA_lid_11_sf"/>
</dbReference>
<dbReference type="Gene3D" id="1.20.58.1120">
    <property type="match status" value="1"/>
</dbReference>
<dbReference type="Pfam" id="PF12775">
    <property type="entry name" value="AAA_7"/>
    <property type="match status" value="1"/>
</dbReference>
<dbReference type="InterPro" id="IPR013594">
    <property type="entry name" value="Dynein_heavy_tail"/>
</dbReference>
<dbReference type="Gene3D" id="1.10.8.720">
    <property type="entry name" value="Region D6 of dynein motor"/>
    <property type="match status" value="1"/>
</dbReference>
<dbReference type="Pfam" id="PF08393">
    <property type="entry name" value="DHC_N2"/>
    <property type="match status" value="1"/>
</dbReference>
<dbReference type="Gene3D" id="3.10.490.20">
    <property type="match status" value="1"/>
</dbReference>
<dbReference type="SUPFAM" id="SSF52540">
    <property type="entry name" value="P-loop containing nucleoside triphosphate hydrolases"/>
    <property type="match status" value="4"/>
</dbReference>
<dbReference type="Pfam" id="PF18198">
    <property type="entry name" value="AAA_lid_11"/>
    <property type="match status" value="1"/>
</dbReference>
<evidence type="ECO:0000256" key="14">
    <source>
        <dbReference type="ARBA" id="ARBA00023054"/>
    </source>
</evidence>
<keyword evidence="16" id="KW-0472">Membrane</keyword>
<evidence type="ECO:0000256" key="12">
    <source>
        <dbReference type="ARBA" id="ARBA00022840"/>
    </source>
</evidence>
<dbReference type="GO" id="GO:0045505">
    <property type="term" value="F:dynein intermediate chain binding"/>
    <property type="evidence" value="ECO:0007669"/>
    <property type="project" value="InterPro"/>
</dbReference>
<keyword evidence="15" id="KW-0969">Cilium</keyword>
<evidence type="ECO:0000256" key="20">
    <source>
        <dbReference type="ARBA" id="ARBA00023902"/>
    </source>
</evidence>
<dbReference type="GO" id="GO:0030030">
    <property type="term" value="P:cell projection organization"/>
    <property type="evidence" value="ECO:0007669"/>
    <property type="project" value="UniProtKB-KW"/>
</dbReference>
<evidence type="ECO:0000256" key="4">
    <source>
        <dbReference type="ARBA" id="ARBA00008887"/>
    </source>
</evidence>
<dbReference type="InterPro" id="IPR054354">
    <property type="entry name" value="DYNC2H1-like_lid"/>
</dbReference>
<dbReference type="InterPro" id="IPR041658">
    <property type="entry name" value="AAA_lid_11"/>
</dbReference>
<keyword evidence="6" id="KW-0217">Developmental protein</keyword>
<feature type="domain" description="AAA+ ATPase" evidence="23">
    <location>
        <begin position="1869"/>
        <end position="2024"/>
    </location>
</feature>
<evidence type="ECO:0000256" key="17">
    <source>
        <dbReference type="ARBA" id="ARBA00023175"/>
    </source>
</evidence>
<dbReference type="Pfam" id="PF18199">
    <property type="entry name" value="Dynein_C"/>
    <property type="match status" value="1"/>
</dbReference>
<evidence type="ECO:0000313" key="24">
    <source>
        <dbReference type="EMBL" id="ORX59094.1"/>
    </source>
</evidence>
<dbReference type="Gene3D" id="1.10.8.710">
    <property type="match status" value="1"/>
</dbReference>
<dbReference type="Pfam" id="PF21264">
    <property type="entry name" value="DYNC2H1_AAA_dom"/>
    <property type="match status" value="1"/>
</dbReference>
<dbReference type="Gene3D" id="6.10.140.1060">
    <property type="match status" value="1"/>
</dbReference>
<evidence type="ECO:0000256" key="5">
    <source>
        <dbReference type="ARBA" id="ARBA00022197"/>
    </source>
</evidence>
<feature type="coiled-coil region" evidence="22">
    <location>
        <begin position="2979"/>
        <end position="3013"/>
    </location>
</feature>
<dbReference type="Gene3D" id="3.40.50.300">
    <property type="entry name" value="P-loop containing nucleotide triphosphate hydrolases"/>
    <property type="match status" value="5"/>
</dbReference>
<dbReference type="STRING" id="1754191.A0A1Y1VMH3"/>
<dbReference type="Pfam" id="PF12774">
    <property type="entry name" value="AAA_6"/>
    <property type="match status" value="1"/>
</dbReference>
<evidence type="ECO:0000256" key="11">
    <source>
        <dbReference type="ARBA" id="ARBA00022794"/>
    </source>
</evidence>
<dbReference type="Gene3D" id="1.10.287.2620">
    <property type="match status" value="1"/>
</dbReference>
<proteinExistence type="inferred from homology"/>
<dbReference type="Gene3D" id="3.20.180.20">
    <property type="entry name" value="Dynein heavy chain, N-terminal domain 2"/>
    <property type="match status" value="1"/>
</dbReference>
<keyword evidence="14 22" id="KW-0175">Coiled coil</keyword>
<evidence type="ECO:0000256" key="18">
    <source>
        <dbReference type="ARBA" id="ARBA00023212"/>
    </source>
</evidence>
<evidence type="ECO:0000256" key="6">
    <source>
        <dbReference type="ARBA" id="ARBA00022473"/>
    </source>
</evidence>
<evidence type="ECO:0000256" key="3">
    <source>
        <dbReference type="ARBA" id="ARBA00004245"/>
    </source>
</evidence>
<feature type="domain" description="AAA+ ATPase" evidence="23">
    <location>
        <begin position="1582"/>
        <end position="1719"/>
    </location>
</feature>
<evidence type="ECO:0000256" key="16">
    <source>
        <dbReference type="ARBA" id="ARBA00023136"/>
    </source>
</evidence>
<dbReference type="InterPro" id="IPR004273">
    <property type="entry name" value="Dynein_heavy_D6_P-loop"/>
</dbReference>
<keyword evidence="11" id="KW-0970">Cilium biogenesis/degradation</keyword>
<evidence type="ECO:0000256" key="10">
    <source>
        <dbReference type="ARBA" id="ARBA00022741"/>
    </source>
</evidence>
<evidence type="ECO:0000256" key="1">
    <source>
        <dbReference type="ARBA" id="ARBA00004138"/>
    </source>
</evidence>
<dbReference type="Gene3D" id="1.20.1270.280">
    <property type="match status" value="1"/>
</dbReference>
<dbReference type="InterPro" id="IPR041228">
    <property type="entry name" value="Dynein_C"/>
</dbReference>
<dbReference type="Pfam" id="PF22597">
    <property type="entry name" value="DYN_lid"/>
    <property type="match status" value="1"/>
</dbReference>
<dbReference type="FunFam" id="3.20.180.20:FF:000002">
    <property type="entry name" value="Cytoplasmic dynein heavy chain 1"/>
    <property type="match status" value="1"/>
</dbReference>
<dbReference type="Gene3D" id="1.20.140.100">
    <property type="entry name" value="Dynein heavy chain, N-terminal domain 2"/>
    <property type="match status" value="1"/>
</dbReference>
<feature type="domain" description="AAA+ ATPase" evidence="23">
    <location>
        <begin position="2180"/>
        <end position="2333"/>
    </location>
</feature>
<dbReference type="GO" id="GO:0005524">
    <property type="term" value="F:ATP binding"/>
    <property type="evidence" value="ECO:0007669"/>
    <property type="project" value="UniProtKB-KW"/>
</dbReference>
<keyword evidence="12" id="KW-0067">ATP-binding</keyword>
<comment type="caution">
    <text evidence="24">The sequence shown here is derived from an EMBL/GenBank/DDBJ whole genome shotgun (WGS) entry which is preliminary data.</text>
</comment>
<reference evidence="24 25" key="2">
    <citation type="submission" date="2016-08" db="EMBL/GenBank/DDBJ databases">
        <title>Pervasive Adenine N6-methylation of Active Genes in Fungi.</title>
        <authorList>
            <consortium name="DOE Joint Genome Institute"/>
            <person name="Mondo S.J."/>
            <person name="Dannebaum R.O."/>
            <person name="Kuo R.C."/>
            <person name="Labutti K."/>
            <person name="Haridas S."/>
            <person name="Kuo A."/>
            <person name="Salamov A."/>
            <person name="Ahrendt S.R."/>
            <person name="Lipzen A."/>
            <person name="Sullivan W."/>
            <person name="Andreopoulos W.B."/>
            <person name="Clum A."/>
            <person name="Lindquist E."/>
            <person name="Daum C."/>
            <person name="Ramamoorthy G.K."/>
            <person name="Gryganskyi A."/>
            <person name="Culley D."/>
            <person name="Magnuson J.K."/>
            <person name="James T.Y."/>
            <person name="O'Malley M.A."/>
            <person name="Stajich J.E."/>
            <person name="Spatafora J.W."/>
            <person name="Visel A."/>
            <person name="Grigoriev I.V."/>
        </authorList>
    </citation>
    <scope>NUCLEOTIDE SEQUENCE [LARGE SCALE GENOMIC DNA]</scope>
    <source>
        <strain evidence="25">finn</strain>
    </source>
</reference>
<keyword evidence="25" id="KW-1185">Reference proteome</keyword>
<dbReference type="InterPro" id="IPR043157">
    <property type="entry name" value="Dynein_AAA1S"/>
</dbReference>
<evidence type="ECO:0000256" key="7">
    <source>
        <dbReference type="ARBA" id="ARBA00022475"/>
    </source>
</evidence>
<dbReference type="SMART" id="SM00382">
    <property type="entry name" value="AAA"/>
    <property type="match status" value="3"/>
</dbReference>
<evidence type="ECO:0000256" key="13">
    <source>
        <dbReference type="ARBA" id="ARBA00023017"/>
    </source>
</evidence>
<evidence type="ECO:0000256" key="8">
    <source>
        <dbReference type="ARBA" id="ARBA00022490"/>
    </source>
</evidence>
<dbReference type="Pfam" id="PF03028">
    <property type="entry name" value="Dynein_heavy"/>
    <property type="match status" value="1"/>
</dbReference>
<dbReference type="FunFam" id="1.20.920.20:FF:000002">
    <property type="entry name" value="Cytoplasmic dynein 1 heavy chain"/>
    <property type="match status" value="1"/>
</dbReference>
<dbReference type="InterPro" id="IPR024743">
    <property type="entry name" value="Dynein_HC_stalk"/>
</dbReference>
<feature type="coiled-coil region" evidence="22">
    <location>
        <begin position="1124"/>
        <end position="1151"/>
    </location>
</feature>
<keyword evidence="18" id="KW-0206">Cytoskeleton</keyword>
<dbReference type="InterPro" id="IPR013602">
    <property type="entry name" value="Dynein_heavy_linker"/>
</dbReference>
<dbReference type="Gene3D" id="1.20.920.30">
    <property type="match status" value="1"/>
</dbReference>
<evidence type="ECO:0000256" key="19">
    <source>
        <dbReference type="ARBA" id="ARBA00023273"/>
    </source>
</evidence>
<dbReference type="GO" id="GO:0005886">
    <property type="term" value="C:plasma membrane"/>
    <property type="evidence" value="ECO:0007669"/>
    <property type="project" value="UniProtKB-SubCell"/>
</dbReference>
<keyword evidence="13" id="KW-0243">Dynein</keyword>
<dbReference type="Gene3D" id="1.20.920.20">
    <property type="match status" value="1"/>
</dbReference>
<dbReference type="InterPro" id="IPR024317">
    <property type="entry name" value="Dynein_heavy_chain_D4_dom"/>
</dbReference>
<dbReference type="InterPro" id="IPR035699">
    <property type="entry name" value="AAA_6"/>
</dbReference>
<name>A0A1Y1VMH3_9FUNG</name>
<dbReference type="FunFam" id="1.10.8.710:FF:000006">
    <property type="entry name" value="cytoplasmic dynein 2 heavy chain 1"/>
    <property type="match status" value="1"/>
</dbReference>
<dbReference type="InterPro" id="IPR027417">
    <property type="entry name" value="P-loop_NTPase"/>
</dbReference>
<evidence type="ECO:0000256" key="15">
    <source>
        <dbReference type="ARBA" id="ARBA00023069"/>
    </source>
</evidence>
<evidence type="ECO:0000256" key="22">
    <source>
        <dbReference type="SAM" id="Coils"/>
    </source>
</evidence>
<dbReference type="InterPro" id="IPR049400">
    <property type="entry name" value="DYNC2H1_AAA_dom"/>
</dbReference>
<dbReference type="GO" id="GO:0005874">
    <property type="term" value="C:microtubule"/>
    <property type="evidence" value="ECO:0007669"/>
    <property type="project" value="UniProtKB-KW"/>
</dbReference>
<keyword evidence="9" id="KW-0493">Microtubule</keyword>
<dbReference type="GO" id="GO:0051959">
    <property type="term" value="F:dynein light intermediate chain binding"/>
    <property type="evidence" value="ECO:0007669"/>
    <property type="project" value="InterPro"/>
</dbReference>
<dbReference type="OrthoDB" id="447173at2759"/>
<gene>
    <name evidence="24" type="ORF">BCR36DRAFT_316922</name>
</gene>
<evidence type="ECO:0000259" key="23">
    <source>
        <dbReference type="SMART" id="SM00382"/>
    </source>
</evidence>
<dbReference type="InterPro" id="IPR043160">
    <property type="entry name" value="Dynein_C_barrel"/>
</dbReference>
<dbReference type="GO" id="GO:0008569">
    <property type="term" value="F:minus-end-directed microtubule motor activity"/>
    <property type="evidence" value="ECO:0007669"/>
    <property type="project" value="InterPro"/>
</dbReference>
<dbReference type="GO" id="GO:0030286">
    <property type="term" value="C:dynein complex"/>
    <property type="evidence" value="ECO:0007669"/>
    <property type="project" value="UniProtKB-KW"/>
</dbReference>
<dbReference type="Proteomes" id="UP000193719">
    <property type="component" value="Unassembled WGS sequence"/>
</dbReference>
<dbReference type="Pfam" id="PF12777">
    <property type="entry name" value="MT"/>
    <property type="match status" value="1"/>
</dbReference>
<evidence type="ECO:0000313" key="25">
    <source>
        <dbReference type="Proteomes" id="UP000193719"/>
    </source>
</evidence>
<dbReference type="Pfam" id="PF08385">
    <property type="entry name" value="DHC_N1"/>
    <property type="match status" value="1"/>
</dbReference>
<dbReference type="PANTHER" id="PTHR45703:SF22">
    <property type="entry name" value="DYNEIN CYTOPLASMIC 2 HEAVY CHAIN 1"/>
    <property type="match status" value="1"/>
</dbReference>
<evidence type="ECO:0000256" key="9">
    <source>
        <dbReference type="ARBA" id="ARBA00022701"/>
    </source>
</evidence>
<dbReference type="GO" id="GO:0007018">
    <property type="term" value="P:microtubule-based movement"/>
    <property type="evidence" value="ECO:0007669"/>
    <property type="project" value="InterPro"/>
</dbReference>
<dbReference type="Pfam" id="PF12781">
    <property type="entry name" value="AAA_9"/>
    <property type="match status" value="1"/>
</dbReference>
<comment type="subcellular location">
    <subcellularLocation>
        <location evidence="2">Cell membrane</location>
        <topology evidence="2">Peripheral membrane protein</topology>
    </subcellularLocation>
    <subcellularLocation>
        <location evidence="1">Cell projection</location>
        <location evidence="1">Cilium</location>
    </subcellularLocation>
    <subcellularLocation>
        <location evidence="3">Cytoplasm</location>
        <location evidence="3">Cytoskeleton</location>
    </subcellularLocation>
</comment>
<organism evidence="24 25">
    <name type="scientific">Piromyces finnis</name>
    <dbReference type="NCBI Taxonomy" id="1754191"/>
    <lineage>
        <taxon>Eukaryota</taxon>
        <taxon>Fungi</taxon>
        <taxon>Fungi incertae sedis</taxon>
        <taxon>Chytridiomycota</taxon>
        <taxon>Chytridiomycota incertae sedis</taxon>
        <taxon>Neocallimastigomycetes</taxon>
        <taxon>Neocallimastigales</taxon>
        <taxon>Neocallimastigaceae</taxon>
        <taxon>Piromyces</taxon>
    </lineage>
</organism>
<keyword evidence="19" id="KW-0966">Cell projection</keyword>
<keyword evidence="8" id="KW-0963">Cytoplasm</keyword>
<dbReference type="EMBL" id="MCFH01000003">
    <property type="protein sequence ID" value="ORX59094.1"/>
    <property type="molecule type" value="Genomic_DNA"/>
</dbReference>
<protein>
    <recommendedName>
        <fullName evidence="20">Cytoplasmic dynein 2 heavy chain 1</fullName>
    </recommendedName>
    <alternativeName>
        <fullName evidence="5">Dynein heavy chain, cytoplasmic</fullName>
    </alternativeName>
    <alternativeName>
        <fullName evidence="21">Dynein heavy chain, cytosolic</fullName>
    </alternativeName>
</protein>
<sequence length="4184" mass="485681">MTLFNNQNPVDSLYHNIHSVYAPLLLKNSKWGINTKMQTLLTELDHGLSKSLRHSNDKSQENMSLIITFNDEYLYWSEEESEGKNFSKEWSSKILIYMKEIKGYLERINDSSIMEMLDITEDVLEAIDNLWKETNKSVYSDERMENLIIILSEEFVRQMQVKLSKCNPWTEAFIKIKDLFKYSINICKRWISDINMITTKIWANYTPHLWPKKEIKCTTLNIFLRHVKMILDLRTSHEQVLYLLSSEEKLNLKIDQKLDMFKKVDLTLCNEYSEQFWDRAFEQYNQEIIPVEQYVAEKLRKKFVSLQSQPTQLIREFQRFVDLLKRENMQKYLNSERETLLNELINVLKSLKIKIKNNKKEMSNEGSKKNISNNEIENIVWAKQISKKLEDNEKFVKKTLNNLSNSKVYIEESHTLLEEIKRYANGYFEEWSKEMEFMMNDPDSELMLKKSGKLMEIDYSDGRLKVNYSDQLVSLLREVRQLTSMGFPVSLKIQKLAEQANQYYRYGVILQQVAQFYNTIDQQMLRFQQPMLLEQAIEFENIIKNPNGNGKSSNRNQVNNKITWANPSDLDQYIGRLQRCTEKLTANNRRFRKIHQNIIDEIAELMNVSLVKNKAKWKDVIQNIRSQIVNVETHYNISPKNTSTWKTHLDYQLYKVLEHHYRMGLESFHDDIPEINVDMIYKQSKIQFKPPYEEIRTKYYREIKKFVNIPIVFKGFSDNNNLFNNILYDNKKSLNTIYQRAEMIFQKLLKAQDIFKDWVVVQNVDIDDIIDNNLETVKDYENNFKMIKNKGKELEQMKNTVNINNIVISTSGVKSAIDNQLQNMFDSLLSGLRRFVTKHGNQIENFVSKGMDLLSKRPQTYEEIGEANKCHEELMKEKLQIQSQMENVEAKNKLLKFVSGNGVDLSSLKTKWNKLEMILQSHELMIKEQVDILRDNIDGRRKGVQSEIDKFANRWTQLKPNMETFENKESAINAIKFIKDRQVEFEELKISVQKLNSDCEIFGVEKFSFAEIENFEKELKSEAANWECYETFSKEVGDYLKNDWIGVSNKVYIFEEMISKWSNNLKSGALNPITIQILKEIDDIKSWIPTLKFIRGDNWLPEHWAEFFRISNIQNIKNVADLTLDNLFEVRESMKENIEKIKELSNRANGEVSIREALQELESWGVSAEFSLSPYEIEYDSNEFGESSEATKKTVMLIKEWKETLTQIGDNQSLLQSLKDSPFYGRFSERCSIWETRFADLDEILHILNIVQRRWVYLEPIFRRRVLPNEQSRFDNINMEFNEIMNYIEKNKCVLSILSYTNIKDILSKSNDQLERCQKALNEFLEEKRSKFARFYFIGDEDLLEIIGQSKNPRVIESHLKKLFAGVYNVIFNEDTTCIIAMKSIEGEVVYLSNPVKITDDIEKWLQDFSDEMKNTLSNLLIECVNVFDIFKHPQQILCLSESLHFTSDCEEAIKKSTLGELSEVFKKKLDQYTKFDYSTIEDPVERSVLSFKLKALILDTIHNIDIISQLQKNEVKNVNEWIWKKQLRFYLDKNKKCIIKMNNAEFNYTYEYQGNYTKLVHTPLTDKCYLTLTQAMDSGFGGNPYGPAGTGKTESVKALGNLFGRQVLVFNCDEGLDYKSIGRIFIGIMKCGAWGCFDEFNRLDEAVLSAVSQQIQIIQSALKVKNINVTLLDKYVNLDLNCAIFVTLNPAGKGYGGRQKLPDNLKQLFRSIAMTKPDNELISEVILYSEGFTNAKILGRKIISIFQLCKELLSNQQHYDWGLRSLKAVLQLAGQLLHEEKKKQDYSQEREANVLVKAFRVNTLSKLTYSDSYYFNNLVNDIFPNIKYEVILYDELHKAIRESYEELKLIYMDSQVEKIFQFYEACNNRMGVVIVGPSGSGKTTICKVLSHALKKLGRSLKMHILNPKSIDRNFLLGYMDIDTREWTDGILTMASHQAIKEPKDCQSWIICDGDIDPEWIESLNSVLDDNHLLTIPNGERIQFTSNVNFIFETHDLTYASPATVSRMGMIYMSDENIDIKLLVKAWLDKQHEKVSETLSPFIDSYFYKALEWITKNSDASVVKTTKIGNVFNGLSHLSEATSLNKFIFGLIRGFGSNLYQNHRQEFAIYLTKLAGIQEANKNNILDCYVEPKSNSIQYYKLNNYFNHDSESIRDYNSLPVIETVSVQRTVDIIMPWLKNQEPFIFVGPEGSGKQMILRQCFNKLHSVNVATIHCNSQTRAVHIIRQLNQYCLSLSTNQGRALKPKDCEKLILYLKDINLPKPDKYNTVELISFLQQLITYKGFYNKNLDWVRIENIQIVASMNPSTSIGRYKLSTRLTSIVHQCYIWPTSITELQQVYSSLLQPIVQECLINNPTWNSNKQIQNLSKTMLIIYEQICSKFTTSQYMHYKFNPRDLSKWITSLFRYEFKENEAQNQLLDVIVYEAQRLFLDRLVGDESKNIFNNIIFSTIKNEWNYSININNIVYVYIKNDEEKTKILKRVTLDTYRQMVSEKLLSYENEYRTLNICLYPDMLYQLAKYENILLQEGGSLLLAGRTGMKRWDSICLVAYMLHINIYTLKIGRNYQIKSFYTDIKQAIYEAGIQGVNTILAIEDNQLINPLFIESINSLLSSGEIPGMYNKEELETLFNEIKDIYSETGFKGSMNDFFVSRVHRNLHIVMILDCSSPDFTSICEANPAFYSQCRLIWIDAYTKESMKIIAKNQLITDIISDPKNGDKVIKQIIDIHDSCLKYSASPKHFLRFLQCYNKIYSQNKEIFEERKKYLQGGVDKLTEASKYVDTLSQDATQQGVLLAEKQKETDNALKQITESMLQASNKKKEMEQLSVELNMEEEKIQAKKKAVEEELREVGPLLEKAKESVGAIKPENLTEIRSLRAPPPVIRDVLEGVLRLMGIYDMSWTSMKSFLGKRTIKEEIINFDAANITKQIRSSVQELINQKPDSFKEANVKRSFVAAAPLAVWVKANIEYSIVIEKIGPLRNSLAQATKNLDDARARIQKLKDDVIQVDNKVKALRDDFGVKTGEAEVLRVNLDKSNEVIKSAQLLLGKLEGEGKRWESQIKEITESLDSLSKNSLISSAFVTYLGEHSEDIRHQMVKNWTESNNVNNFNLRKVISTDKEQLLWRAEGLPYDELSIDNAVIIKMSDTYPLIIDPSSQALAWLTKHLEDKKPEIIIQNDENFVRSIELAVRFGKTLIIHEIEEIEPILYSLLKRELIKQGPRYIIQLGDKQIDYNENFQLYLITKKSNFEVPPSTSGHLNIVNFSITKAGLMSQLLGITIQHEKPKLEVEKLNLLKKEEEQKVQLLELEDLLLNKLATSEGNILENKSLIDLLNDTKAKSTTITNSLRESHELQRNINNERNKYSLFSNFGSSFFFCIGYLKNINNMYQFSLNNFLRIFESSLNLQLPNNGKNDNGPEARIKYLTRSLEKLVFNYVSRSMFKQDRLSFALFVIKSMHGRLFQQNEWDFFTGQLIPDIEGKQFNVPLWIPKDRVTKFNYLQSACPVFSNQSIFGDIELWDTWIKTQCCERAFPEKYSKALSPWQKVLIIQTLRPDRILVALTLFCSGALGVPSLDPPALNIAKLVESETIPTEPILFIITPGTDLSQELSEASKKILGPNMFSQVAMGQGQFDIAISKLRSCAEEGSWLFLQNIHLVISWLPTLEKEISIIKPHKNFRLFLTSEAHLKFPSSILQCSLKITIEAPPGVKKNLLRTYEGWTPEYIANGSVVRAQSLFSLAWFHAIVQERRMYIPQGWAKFYEFSNTDLRSCAELLDKMCCSDKIPQWEIFRGLLMNAIYGGHLDDDNDIEKLDIYIKKFFNNEMFSVNNKGPTKYLSKNIVIPNSTLHADYMKLINSLPENDSPSLFNLPVNINNILQQTQSQQVINKIKLMYNSKNSEKSFNKEKWSKELIPIMQLWKKLTSQDFINQKYNCINSDNPLIVFFNNEYSFGMNLIKTINKDLISLSKLIRGSILPTNDLIDIGTSLIQSEVPSSWCDIWEGSESSVVYLTEVIRKTGELFKLKDIRDIKDLLSSPLDLSNMFRQKTFFNSFRQYISHNINKPLDELHLISSWRSDEINKYVSMEEKGNGNCVIQVKGLLLQGGNFDGKRLTSMYLGESYISDVPICYLSWLPMNSSFFSLQTQSRLQIPLYVSSNRSLQLGEGGLYVPYDQNEEDMEDWKLSGVAFLIEKAF</sequence>